<comment type="pathway">
    <text evidence="1 8 9">Carbohydrate degradation; glycolysis; D-glyceraldehyde 3-phosphate and glycerone phosphate from D-glucose: step 2/4.</text>
</comment>
<evidence type="ECO:0000256" key="4">
    <source>
        <dbReference type="ARBA" id="ARBA00022490"/>
    </source>
</evidence>
<keyword evidence="6 8" id="KW-0413">Isomerase</keyword>
<dbReference type="FunFam" id="3.40.50.10490:FF:000016">
    <property type="entry name" value="Glucose-6-phosphate isomerase"/>
    <property type="match status" value="1"/>
</dbReference>
<dbReference type="GO" id="GO:0005829">
    <property type="term" value="C:cytosol"/>
    <property type="evidence" value="ECO:0007669"/>
    <property type="project" value="TreeGrafter"/>
</dbReference>
<proteinExistence type="inferred from homology"/>
<dbReference type="SUPFAM" id="SSF53697">
    <property type="entry name" value="SIS domain"/>
    <property type="match status" value="1"/>
</dbReference>
<evidence type="ECO:0000256" key="9">
    <source>
        <dbReference type="RuleBase" id="RU000612"/>
    </source>
</evidence>
<dbReference type="CDD" id="cd05016">
    <property type="entry name" value="SIS_PGI_2"/>
    <property type="match status" value="1"/>
</dbReference>
<keyword evidence="5 8" id="KW-0324">Glycolysis</keyword>
<evidence type="ECO:0000256" key="6">
    <source>
        <dbReference type="ARBA" id="ARBA00023235"/>
    </source>
</evidence>
<dbReference type="GO" id="GO:0006094">
    <property type="term" value="P:gluconeogenesis"/>
    <property type="evidence" value="ECO:0007669"/>
    <property type="project" value="UniProtKB-UniRule"/>
</dbReference>
<dbReference type="Gene3D" id="3.40.50.10490">
    <property type="entry name" value="Glucose-6-phosphate isomerase like protein, domain 1"/>
    <property type="match status" value="2"/>
</dbReference>
<reference evidence="10 11" key="1">
    <citation type="submission" date="2014-02" db="EMBL/GenBank/DDBJ databases">
        <title>Genome sequence of Mycoplasma capricolum subsp. capricolum strain 14232.</title>
        <authorList>
            <person name="Sirand-Pugnet P."/>
            <person name="Breton M."/>
            <person name="Dordet-Frisoni E."/>
            <person name="Baranowski E."/>
            <person name="Barre A."/>
            <person name="Couture C."/>
            <person name="Dupuy V."/>
            <person name="Gaurivaud P."/>
            <person name="Jacob D."/>
            <person name="Lemaitre C."/>
            <person name="Manso-Silvan L."/>
            <person name="Nikolski M."/>
            <person name="Nouvel L.-X."/>
            <person name="Poumarat F."/>
            <person name="Tardy F."/>
            <person name="Thebault P."/>
            <person name="Theil S."/>
            <person name="Citti C."/>
            <person name="Thiaucourt F."/>
            <person name="Blanchard A."/>
        </authorList>
    </citation>
    <scope>NUCLEOTIDE SEQUENCE [LARGE SCALE GENOMIC DNA]</scope>
    <source>
        <strain evidence="10 11">14232</strain>
    </source>
</reference>
<keyword evidence="3 8" id="KW-0312">Gluconeogenesis</keyword>
<dbReference type="GO" id="GO:0006096">
    <property type="term" value="P:glycolytic process"/>
    <property type="evidence" value="ECO:0007669"/>
    <property type="project" value="UniProtKB-UniRule"/>
</dbReference>
<dbReference type="PROSITE" id="PS00174">
    <property type="entry name" value="P_GLUCOSE_ISOMERASE_2"/>
    <property type="match status" value="1"/>
</dbReference>
<dbReference type="PANTHER" id="PTHR11469">
    <property type="entry name" value="GLUCOSE-6-PHOSPHATE ISOMERASE"/>
    <property type="match status" value="1"/>
</dbReference>
<evidence type="ECO:0000313" key="11">
    <source>
        <dbReference type="Proteomes" id="UP000028533"/>
    </source>
</evidence>
<name>A0A084EMD9_MYCCA</name>
<dbReference type="PANTHER" id="PTHR11469:SF1">
    <property type="entry name" value="GLUCOSE-6-PHOSPHATE ISOMERASE"/>
    <property type="match status" value="1"/>
</dbReference>
<dbReference type="Proteomes" id="UP000028533">
    <property type="component" value="Unassembled WGS sequence"/>
</dbReference>
<comment type="caution">
    <text evidence="8">Lacks conserved residue(s) required for the propagation of feature annotation.</text>
</comment>
<comment type="pathway">
    <text evidence="8">Carbohydrate biosynthesis; gluconeogenesis.</text>
</comment>
<dbReference type="GO" id="GO:0048029">
    <property type="term" value="F:monosaccharide binding"/>
    <property type="evidence" value="ECO:0007669"/>
    <property type="project" value="TreeGrafter"/>
</dbReference>
<dbReference type="InterPro" id="IPR001672">
    <property type="entry name" value="G6P_Isomerase"/>
</dbReference>
<evidence type="ECO:0000256" key="3">
    <source>
        <dbReference type="ARBA" id="ARBA00022432"/>
    </source>
</evidence>
<evidence type="ECO:0000256" key="5">
    <source>
        <dbReference type="ARBA" id="ARBA00023152"/>
    </source>
</evidence>
<accession>A0A084EMD9</accession>
<dbReference type="PROSITE" id="PS51463">
    <property type="entry name" value="P_GLUCOSE_ISOMERASE_3"/>
    <property type="match status" value="1"/>
</dbReference>
<gene>
    <name evidence="8 10" type="primary">pgi</name>
    <name evidence="10" type="ORF">MCAPa_4470</name>
</gene>
<dbReference type="PRINTS" id="PR00662">
    <property type="entry name" value="G6PISOMERASE"/>
</dbReference>
<dbReference type="CDD" id="cd05015">
    <property type="entry name" value="SIS_PGI_1"/>
    <property type="match status" value="1"/>
</dbReference>
<dbReference type="InterPro" id="IPR035476">
    <property type="entry name" value="SIS_PGI_1"/>
</dbReference>
<organism evidence="10 11">
    <name type="scientific">Mycoplasma capricolum subsp. capricolum 14232</name>
    <dbReference type="NCBI Taxonomy" id="1188238"/>
    <lineage>
        <taxon>Bacteria</taxon>
        <taxon>Bacillati</taxon>
        <taxon>Mycoplasmatota</taxon>
        <taxon>Mollicutes</taxon>
        <taxon>Mycoplasmataceae</taxon>
        <taxon>Mycoplasma</taxon>
    </lineage>
</organism>
<evidence type="ECO:0000313" key="10">
    <source>
        <dbReference type="EMBL" id="KEZ19131.1"/>
    </source>
</evidence>
<sequence length="427" mass="48543">MIKVNLDHTDININKVVDLNKIKEIHQMIFNKTGKGNDFLGWLNWPVDFNKTEYEQMKQVASDLKNQIEVLVVIGIGGSYLGCRAADEMIRGLYHQNKVELIYTGNTMSSTYIYQVVEYLKNKNFGICVISKSGTTTEPGISFRVFEKLLVDKVGLEKAKSLIVAITDKNKGALKQLAEKKGYQTFVIPNDIGGRFSVLTPVGIFPLLVSGINTDKIFQGALKAKNDLINDDLSNQAYKYAVVRNYLYNQGYKTEALISYELQLQMLTEWWKQLFGESEGKENKGLLPSSMIFSTDLHSLGQWVQEGPRNVMFETIIKIEKPNHDLNVPIDEDNYDGLNYLTKKSFHQINQTALKGVIQAHSVTGKMPNIVLEFEKMDDEQFGYLVYFFELALAMSAYLLDVNPFNQPGVEVYKYNMFKLLNKPGIK</sequence>
<comment type="catalytic activity">
    <reaction evidence="7 8 9">
        <text>alpha-D-glucose 6-phosphate = beta-D-fructose 6-phosphate</text>
        <dbReference type="Rhea" id="RHEA:11816"/>
        <dbReference type="ChEBI" id="CHEBI:57634"/>
        <dbReference type="ChEBI" id="CHEBI:58225"/>
        <dbReference type="EC" id="5.3.1.9"/>
    </reaction>
</comment>
<protein>
    <recommendedName>
        <fullName evidence="8">Glucose-6-phosphate isomerase</fullName>
        <shortName evidence="8">GPI</shortName>
        <ecNumber evidence="8">5.3.1.9</ecNumber>
    </recommendedName>
    <alternativeName>
        <fullName evidence="8">Phosphoglucose isomerase</fullName>
        <shortName evidence="8">PGI</shortName>
    </alternativeName>
    <alternativeName>
        <fullName evidence="8">Phosphohexose isomerase</fullName>
        <shortName evidence="8">PHI</shortName>
    </alternativeName>
</protein>
<dbReference type="InterPro" id="IPR035482">
    <property type="entry name" value="SIS_PGI_2"/>
</dbReference>
<dbReference type="PROSITE" id="PS00765">
    <property type="entry name" value="P_GLUCOSE_ISOMERASE_1"/>
    <property type="match status" value="1"/>
</dbReference>
<comment type="caution">
    <text evidence="10">The sequence shown here is derived from an EMBL/GenBank/DDBJ whole genome shotgun (WGS) entry which is preliminary data.</text>
</comment>
<dbReference type="GO" id="GO:0097367">
    <property type="term" value="F:carbohydrate derivative binding"/>
    <property type="evidence" value="ECO:0007669"/>
    <property type="project" value="InterPro"/>
</dbReference>
<dbReference type="UniPathway" id="UPA00109">
    <property type="reaction ID" value="UER00181"/>
</dbReference>
<comment type="subcellular location">
    <subcellularLocation>
        <location evidence="8">Cytoplasm</location>
    </subcellularLocation>
</comment>
<dbReference type="InterPro" id="IPR018189">
    <property type="entry name" value="Phosphoglucose_isomerase_CS"/>
</dbReference>
<keyword evidence="4 8" id="KW-0963">Cytoplasm</keyword>
<dbReference type="EMBL" id="JFDO01000016">
    <property type="protein sequence ID" value="KEZ19131.1"/>
    <property type="molecule type" value="Genomic_DNA"/>
</dbReference>
<feature type="active site" evidence="8">
    <location>
        <position position="414"/>
    </location>
</feature>
<dbReference type="EC" id="5.3.1.9" evidence="8"/>
<dbReference type="NCBIfam" id="NF010697">
    <property type="entry name" value="PRK14097.1"/>
    <property type="match status" value="1"/>
</dbReference>
<dbReference type="GO" id="GO:0004347">
    <property type="term" value="F:glucose-6-phosphate isomerase activity"/>
    <property type="evidence" value="ECO:0007669"/>
    <property type="project" value="UniProtKB-UniRule"/>
</dbReference>
<evidence type="ECO:0000256" key="1">
    <source>
        <dbReference type="ARBA" id="ARBA00004926"/>
    </source>
</evidence>
<comment type="function">
    <text evidence="8">Catalyzes the reversible isomerization of glucose-6-phosphate to fructose-6-phosphate.</text>
</comment>
<evidence type="ECO:0000256" key="2">
    <source>
        <dbReference type="ARBA" id="ARBA00006604"/>
    </source>
</evidence>
<evidence type="ECO:0000256" key="7">
    <source>
        <dbReference type="ARBA" id="ARBA00029321"/>
    </source>
</evidence>
<dbReference type="AlphaFoldDB" id="A0A084EMD9"/>
<comment type="similarity">
    <text evidence="2 8 9">Belongs to the GPI family.</text>
</comment>
<dbReference type="UniPathway" id="UPA00138"/>
<evidence type="ECO:0000256" key="8">
    <source>
        <dbReference type="HAMAP-Rule" id="MF_00473"/>
    </source>
</evidence>
<dbReference type="InterPro" id="IPR046348">
    <property type="entry name" value="SIS_dom_sf"/>
</dbReference>
<dbReference type="HAMAP" id="MF_00473">
    <property type="entry name" value="G6P_isomerase"/>
    <property type="match status" value="1"/>
</dbReference>
<feature type="active site" description="Proton donor" evidence="8">
    <location>
        <position position="277"/>
    </location>
</feature>
<dbReference type="RefSeq" id="WP_036431828.1">
    <property type="nucleotide sequence ID" value="NZ_JFDO01000016.1"/>
</dbReference>
<dbReference type="GO" id="GO:0051156">
    <property type="term" value="P:glucose 6-phosphate metabolic process"/>
    <property type="evidence" value="ECO:0007669"/>
    <property type="project" value="TreeGrafter"/>
</dbReference>
<dbReference type="Pfam" id="PF00342">
    <property type="entry name" value="PGI"/>
    <property type="match status" value="1"/>
</dbReference>